<dbReference type="Gene3D" id="3.30.450.40">
    <property type="match status" value="1"/>
</dbReference>
<dbReference type="PROSITE" id="PS50921">
    <property type="entry name" value="ANTAR"/>
    <property type="match status" value="1"/>
</dbReference>
<evidence type="ECO:0000256" key="3">
    <source>
        <dbReference type="SAM" id="MobiDB-lite"/>
    </source>
</evidence>
<accession>A0ABP8E6D6</accession>
<gene>
    <name evidence="5" type="ORF">GCM10022256_34000</name>
</gene>
<dbReference type="InterPro" id="IPR029016">
    <property type="entry name" value="GAF-like_dom_sf"/>
</dbReference>
<dbReference type="PIRSF" id="PIRSF036625">
    <property type="entry name" value="GAF_ANTAR"/>
    <property type="match status" value="1"/>
</dbReference>
<evidence type="ECO:0000259" key="4">
    <source>
        <dbReference type="PROSITE" id="PS50921"/>
    </source>
</evidence>
<protein>
    <recommendedName>
        <fullName evidence="4">ANTAR domain-containing protein</fullName>
    </recommendedName>
</protein>
<dbReference type="SUPFAM" id="SSF52172">
    <property type="entry name" value="CheY-like"/>
    <property type="match status" value="1"/>
</dbReference>
<dbReference type="SUPFAM" id="SSF55781">
    <property type="entry name" value="GAF domain-like"/>
    <property type="match status" value="1"/>
</dbReference>
<dbReference type="InterPro" id="IPR005561">
    <property type="entry name" value="ANTAR"/>
</dbReference>
<evidence type="ECO:0000313" key="6">
    <source>
        <dbReference type="Proteomes" id="UP001501594"/>
    </source>
</evidence>
<dbReference type="SMART" id="SM01012">
    <property type="entry name" value="ANTAR"/>
    <property type="match status" value="1"/>
</dbReference>
<dbReference type="EMBL" id="BAABAU010000006">
    <property type="protein sequence ID" value="GAA4267788.1"/>
    <property type="molecule type" value="Genomic_DNA"/>
</dbReference>
<organism evidence="5 6">
    <name type="scientific">Frondihabitans peucedani</name>
    <dbReference type="NCBI Taxonomy" id="598626"/>
    <lineage>
        <taxon>Bacteria</taxon>
        <taxon>Bacillati</taxon>
        <taxon>Actinomycetota</taxon>
        <taxon>Actinomycetes</taxon>
        <taxon>Micrococcales</taxon>
        <taxon>Microbacteriaceae</taxon>
        <taxon>Frondihabitans</taxon>
    </lineage>
</organism>
<dbReference type="InterPro" id="IPR011006">
    <property type="entry name" value="CheY-like_superfamily"/>
</dbReference>
<proteinExistence type="predicted"/>
<keyword evidence="6" id="KW-1185">Reference proteome</keyword>
<evidence type="ECO:0000256" key="1">
    <source>
        <dbReference type="ARBA" id="ARBA00023015"/>
    </source>
</evidence>
<dbReference type="Pfam" id="PF03861">
    <property type="entry name" value="ANTAR"/>
    <property type="match status" value="1"/>
</dbReference>
<dbReference type="InterPro" id="IPR012074">
    <property type="entry name" value="GAF_ANTAR"/>
</dbReference>
<feature type="domain" description="ANTAR" evidence="4">
    <location>
        <begin position="158"/>
        <end position="219"/>
    </location>
</feature>
<evidence type="ECO:0000256" key="2">
    <source>
        <dbReference type="ARBA" id="ARBA00023163"/>
    </source>
</evidence>
<name>A0ABP8E6D6_9MICO</name>
<dbReference type="Proteomes" id="UP001501594">
    <property type="component" value="Unassembled WGS sequence"/>
</dbReference>
<dbReference type="Gene3D" id="1.10.10.10">
    <property type="entry name" value="Winged helix-like DNA-binding domain superfamily/Winged helix DNA-binding domain"/>
    <property type="match status" value="1"/>
</dbReference>
<keyword evidence="1" id="KW-0805">Transcription regulation</keyword>
<evidence type="ECO:0000313" key="5">
    <source>
        <dbReference type="EMBL" id="GAA4267788.1"/>
    </source>
</evidence>
<keyword evidence="2" id="KW-0804">Transcription</keyword>
<feature type="region of interest" description="Disordered" evidence="3">
    <location>
        <begin position="222"/>
        <end position="250"/>
    </location>
</feature>
<comment type="caution">
    <text evidence="5">The sequence shown here is derived from an EMBL/GenBank/DDBJ whole genome shotgun (WGS) entry which is preliminary data.</text>
</comment>
<dbReference type="InterPro" id="IPR036388">
    <property type="entry name" value="WH-like_DNA-bd_sf"/>
</dbReference>
<reference evidence="6" key="1">
    <citation type="journal article" date="2019" name="Int. J. Syst. Evol. Microbiol.">
        <title>The Global Catalogue of Microorganisms (GCM) 10K type strain sequencing project: providing services to taxonomists for standard genome sequencing and annotation.</title>
        <authorList>
            <consortium name="The Broad Institute Genomics Platform"/>
            <consortium name="The Broad Institute Genome Sequencing Center for Infectious Disease"/>
            <person name="Wu L."/>
            <person name="Ma J."/>
        </authorList>
    </citation>
    <scope>NUCLEOTIDE SEQUENCE [LARGE SCALE GENOMIC DNA]</scope>
    <source>
        <strain evidence="6">JCM 17442</strain>
    </source>
</reference>
<sequence length="250" mass="27344">MTDDRFFAMLAEDLQTEPDLRQTVIRAAGYARALLGTDDAVIRFHRASIPGEARVAATSAQAENADDLRMLHRAPGASRRDPDRIVVADTATDTLYPAWSRSILALGYGSAMTVRLDARRHSVGLLTVLSEHRNDFSPTARRLDLDALDTLVRHMSVALYDLRAAVDFDAAIESRTVVGQAQGILMERHGLDQHRSFEVLRRHSQQGNIKLTDVARALVDTRELPQPAPGRTRSAAPGAAARGFETPASA</sequence>